<gene>
    <name evidence="1" type="ORF">SAMN02745130_03592</name>
</gene>
<evidence type="ECO:0000313" key="1">
    <source>
        <dbReference type="EMBL" id="SKA93893.1"/>
    </source>
</evidence>
<accession>A0A1T4XWW1</accession>
<dbReference type="STRING" id="92487.SAMN02745130_03592"/>
<keyword evidence="2" id="KW-1185">Reference proteome</keyword>
<dbReference type="RefSeq" id="WP_234975924.1">
    <property type="nucleotide sequence ID" value="NZ_FUYB01000025.1"/>
</dbReference>
<dbReference type="AlphaFoldDB" id="A0A1T4XWW1"/>
<proteinExistence type="predicted"/>
<name>A0A1T4XWW1_9GAMM</name>
<sequence length="65" mass="7474">MDIPIQANLPENLLVKAEQLVLAGWVGNLDDLLADALRRYLESHSEELAEKFIRENAQWGLYDKH</sequence>
<organism evidence="1 2">
    <name type="scientific">Thiothrix eikelboomii</name>
    <dbReference type="NCBI Taxonomy" id="92487"/>
    <lineage>
        <taxon>Bacteria</taxon>
        <taxon>Pseudomonadati</taxon>
        <taxon>Pseudomonadota</taxon>
        <taxon>Gammaproteobacteria</taxon>
        <taxon>Thiotrichales</taxon>
        <taxon>Thiotrichaceae</taxon>
        <taxon>Thiothrix</taxon>
    </lineage>
</organism>
<protein>
    <recommendedName>
        <fullName evidence="3">CopG family transcriptional regulator</fullName>
    </recommendedName>
</protein>
<evidence type="ECO:0000313" key="2">
    <source>
        <dbReference type="Proteomes" id="UP000190460"/>
    </source>
</evidence>
<reference evidence="1 2" key="1">
    <citation type="submission" date="2017-02" db="EMBL/GenBank/DDBJ databases">
        <authorList>
            <person name="Peterson S.W."/>
        </authorList>
    </citation>
    <scope>NUCLEOTIDE SEQUENCE [LARGE SCALE GENOMIC DNA]</scope>
    <source>
        <strain evidence="1 2">ATCC 49788</strain>
    </source>
</reference>
<evidence type="ECO:0008006" key="3">
    <source>
        <dbReference type="Google" id="ProtNLM"/>
    </source>
</evidence>
<dbReference type="EMBL" id="FUYB01000025">
    <property type="protein sequence ID" value="SKA93893.1"/>
    <property type="molecule type" value="Genomic_DNA"/>
</dbReference>
<dbReference type="Proteomes" id="UP000190460">
    <property type="component" value="Unassembled WGS sequence"/>
</dbReference>